<dbReference type="eggNOG" id="COG1136">
    <property type="taxonomic scope" value="Bacteria"/>
</dbReference>
<dbReference type="FunFam" id="3.40.50.300:FF:000032">
    <property type="entry name" value="Export ABC transporter ATP-binding protein"/>
    <property type="match status" value="1"/>
</dbReference>
<dbReference type="SMART" id="SM00382">
    <property type="entry name" value="AAA"/>
    <property type="match status" value="1"/>
</dbReference>
<organism evidence="6 7">
    <name type="scientific">Peptoniphilus porci</name>
    <dbReference type="NCBI Taxonomy" id="2652280"/>
    <lineage>
        <taxon>Bacteria</taxon>
        <taxon>Bacillati</taxon>
        <taxon>Bacillota</taxon>
        <taxon>Tissierellia</taxon>
        <taxon>Tissierellales</taxon>
        <taxon>Peptoniphilaceae</taxon>
        <taxon>Peptoniphilus</taxon>
    </lineage>
</organism>
<gene>
    <name evidence="6" type="ORF">BIV18_07780</name>
</gene>
<dbReference type="InterPro" id="IPR017911">
    <property type="entry name" value="MacB-like_ATP-bd"/>
</dbReference>
<comment type="similarity">
    <text evidence="1">Belongs to the ABC transporter superfamily.</text>
</comment>
<keyword evidence="2" id="KW-0813">Transport</keyword>
<evidence type="ECO:0000256" key="2">
    <source>
        <dbReference type="ARBA" id="ARBA00022448"/>
    </source>
</evidence>
<name>A0A1U7M1G8_9FIRM</name>
<dbReference type="InterPro" id="IPR017871">
    <property type="entry name" value="ABC_transporter-like_CS"/>
</dbReference>
<dbReference type="EMBL" id="MJIH01000001">
    <property type="protein sequence ID" value="OLR65417.1"/>
    <property type="molecule type" value="Genomic_DNA"/>
</dbReference>
<dbReference type="InterPro" id="IPR003593">
    <property type="entry name" value="AAA+_ATPase"/>
</dbReference>
<proteinExistence type="inferred from homology"/>
<dbReference type="STRING" id="1465756.BIV18_07780"/>
<evidence type="ECO:0000313" key="6">
    <source>
        <dbReference type="EMBL" id="OLR65417.1"/>
    </source>
</evidence>
<dbReference type="PROSITE" id="PS50893">
    <property type="entry name" value="ABC_TRANSPORTER_2"/>
    <property type="match status" value="1"/>
</dbReference>
<dbReference type="GO" id="GO:0022857">
    <property type="term" value="F:transmembrane transporter activity"/>
    <property type="evidence" value="ECO:0007669"/>
    <property type="project" value="UniProtKB-ARBA"/>
</dbReference>
<sequence>MKNNFIKMRDIKKSFNIGKENELEILHGIDFDVNEGDFVSVVGQSGSGKSTLMNIIGLLDRQTSGYYELNKVDISSLKDSELSSYRSKKIGFVFQNFNLIPRSNALKNVELPMTYAGVSKKERTERAERLLEIVDMKDRMKHLPNELSGGQKQRVAIARSMANNPDIILADEPTGALDSKTGRNVMDLFHKLNEVDKRTIIIITHNLELAEEATRIYKMNDGMLEEI</sequence>
<accession>A0A1U7M1G8</accession>
<dbReference type="CDD" id="cd03255">
    <property type="entry name" value="ABC_MJ0796_LolCDE_FtsE"/>
    <property type="match status" value="1"/>
</dbReference>
<evidence type="ECO:0000256" key="3">
    <source>
        <dbReference type="ARBA" id="ARBA00022741"/>
    </source>
</evidence>
<reference evidence="6 7" key="1">
    <citation type="journal article" date="2016" name="Appl. Environ. Microbiol.">
        <title>Function and Phylogeny of Bacterial Butyryl Coenzyme A:Acetate Transferases and Their Diversity in the Proximal Colon of Swine.</title>
        <authorList>
            <person name="Trachsel J."/>
            <person name="Bayles D.O."/>
            <person name="Looft T."/>
            <person name="Levine U.Y."/>
            <person name="Allen H.K."/>
        </authorList>
    </citation>
    <scope>NUCLEOTIDE SEQUENCE [LARGE SCALE GENOMIC DNA]</scope>
    <source>
        <strain evidence="6 7">35-6-1</strain>
    </source>
</reference>
<evidence type="ECO:0000256" key="4">
    <source>
        <dbReference type="ARBA" id="ARBA00022840"/>
    </source>
</evidence>
<dbReference type="Proteomes" id="UP000187166">
    <property type="component" value="Unassembled WGS sequence"/>
</dbReference>
<dbReference type="PROSITE" id="PS00211">
    <property type="entry name" value="ABC_TRANSPORTER_1"/>
    <property type="match status" value="1"/>
</dbReference>
<dbReference type="GO" id="GO:0016887">
    <property type="term" value="F:ATP hydrolysis activity"/>
    <property type="evidence" value="ECO:0007669"/>
    <property type="project" value="InterPro"/>
</dbReference>
<dbReference type="AlphaFoldDB" id="A0A1U7M1G8"/>
<dbReference type="SUPFAM" id="SSF52540">
    <property type="entry name" value="P-loop containing nucleoside triphosphate hydrolases"/>
    <property type="match status" value="1"/>
</dbReference>
<dbReference type="InterPro" id="IPR027417">
    <property type="entry name" value="P-loop_NTPase"/>
</dbReference>
<dbReference type="PANTHER" id="PTHR42798:SF6">
    <property type="entry name" value="CELL DIVISION ATP-BINDING PROTEIN FTSE"/>
    <property type="match status" value="1"/>
</dbReference>
<evidence type="ECO:0000256" key="1">
    <source>
        <dbReference type="ARBA" id="ARBA00005417"/>
    </source>
</evidence>
<keyword evidence="7" id="KW-1185">Reference proteome</keyword>
<dbReference type="PANTHER" id="PTHR42798">
    <property type="entry name" value="LIPOPROTEIN-RELEASING SYSTEM ATP-BINDING PROTEIN LOLD"/>
    <property type="match status" value="1"/>
</dbReference>
<feature type="domain" description="ABC transporter" evidence="5">
    <location>
        <begin position="6"/>
        <end position="227"/>
    </location>
</feature>
<comment type="caution">
    <text evidence="6">The sequence shown here is derived from an EMBL/GenBank/DDBJ whole genome shotgun (WGS) entry which is preliminary data.</text>
</comment>
<dbReference type="Gene3D" id="3.40.50.300">
    <property type="entry name" value="P-loop containing nucleotide triphosphate hydrolases"/>
    <property type="match status" value="1"/>
</dbReference>
<dbReference type="InterPro" id="IPR003439">
    <property type="entry name" value="ABC_transporter-like_ATP-bd"/>
</dbReference>
<dbReference type="GO" id="GO:0098796">
    <property type="term" value="C:membrane protein complex"/>
    <property type="evidence" value="ECO:0007669"/>
    <property type="project" value="UniProtKB-ARBA"/>
</dbReference>
<evidence type="ECO:0000259" key="5">
    <source>
        <dbReference type="PROSITE" id="PS50893"/>
    </source>
</evidence>
<keyword evidence="4 6" id="KW-0067">ATP-binding</keyword>
<dbReference type="GO" id="GO:0005524">
    <property type="term" value="F:ATP binding"/>
    <property type="evidence" value="ECO:0007669"/>
    <property type="project" value="UniProtKB-KW"/>
</dbReference>
<keyword evidence="3" id="KW-0547">Nucleotide-binding</keyword>
<evidence type="ECO:0000313" key="7">
    <source>
        <dbReference type="Proteomes" id="UP000187166"/>
    </source>
</evidence>
<protein>
    <submittedName>
        <fullName evidence="6">Peptide ABC transporter ATP-binding protein</fullName>
    </submittedName>
</protein>
<dbReference type="Pfam" id="PF00005">
    <property type="entry name" value="ABC_tran"/>
    <property type="match status" value="1"/>
</dbReference>